<sequence>MEYDEINVPKLKSNTFYAKMLNNRIGVVLRILFNITLGWNSYLLFNYTCPKK</sequence>
<feature type="transmembrane region" description="Helical" evidence="1">
    <location>
        <begin position="25"/>
        <end position="45"/>
    </location>
</feature>
<proteinExistence type="predicted"/>
<keyword evidence="1" id="KW-0812">Transmembrane</keyword>
<dbReference type="Proteomes" id="UP001206925">
    <property type="component" value="Unassembled WGS sequence"/>
</dbReference>
<name>A0AAD5GBV5_AMBAR</name>
<evidence type="ECO:0000313" key="2">
    <source>
        <dbReference type="EMBL" id="KAI7736332.1"/>
    </source>
</evidence>
<evidence type="ECO:0000313" key="3">
    <source>
        <dbReference type="Proteomes" id="UP001206925"/>
    </source>
</evidence>
<accession>A0AAD5GBV5</accession>
<keyword evidence="3" id="KW-1185">Reference proteome</keyword>
<dbReference type="AlphaFoldDB" id="A0AAD5GBV5"/>
<keyword evidence="1" id="KW-1133">Transmembrane helix</keyword>
<gene>
    <name evidence="2" type="ORF">M8C21_008544</name>
</gene>
<organism evidence="2 3">
    <name type="scientific">Ambrosia artemisiifolia</name>
    <name type="common">Common ragweed</name>
    <dbReference type="NCBI Taxonomy" id="4212"/>
    <lineage>
        <taxon>Eukaryota</taxon>
        <taxon>Viridiplantae</taxon>
        <taxon>Streptophyta</taxon>
        <taxon>Embryophyta</taxon>
        <taxon>Tracheophyta</taxon>
        <taxon>Spermatophyta</taxon>
        <taxon>Magnoliopsida</taxon>
        <taxon>eudicotyledons</taxon>
        <taxon>Gunneridae</taxon>
        <taxon>Pentapetalae</taxon>
        <taxon>asterids</taxon>
        <taxon>campanulids</taxon>
        <taxon>Asterales</taxon>
        <taxon>Asteraceae</taxon>
        <taxon>Asteroideae</taxon>
        <taxon>Heliantheae alliance</taxon>
        <taxon>Heliantheae</taxon>
        <taxon>Ambrosia</taxon>
    </lineage>
</organism>
<reference evidence="2" key="1">
    <citation type="submission" date="2022-06" db="EMBL/GenBank/DDBJ databases">
        <title>Uncovering the hologenomic basis of an extraordinary plant invasion.</title>
        <authorList>
            <person name="Bieker V.C."/>
            <person name="Martin M.D."/>
            <person name="Gilbert T."/>
            <person name="Hodgins K."/>
            <person name="Battlay P."/>
            <person name="Petersen B."/>
            <person name="Wilson J."/>
        </authorList>
    </citation>
    <scope>NUCLEOTIDE SEQUENCE</scope>
    <source>
        <strain evidence="2">AA19_3_7</strain>
        <tissue evidence="2">Leaf</tissue>
    </source>
</reference>
<protein>
    <submittedName>
        <fullName evidence="2">Uncharacterized protein</fullName>
    </submittedName>
</protein>
<dbReference type="EMBL" id="JAMZMK010009300">
    <property type="protein sequence ID" value="KAI7736332.1"/>
    <property type="molecule type" value="Genomic_DNA"/>
</dbReference>
<keyword evidence="1" id="KW-0472">Membrane</keyword>
<comment type="caution">
    <text evidence="2">The sequence shown here is derived from an EMBL/GenBank/DDBJ whole genome shotgun (WGS) entry which is preliminary data.</text>
</comment>
<evidence type="ECO:0000256" key="1">
    <source>
        <dbReference type="SAM" id="Phobius"/>
    </source>
</evidence>